<organism evidence="2 3">
    <name type="scientific">Kribbella shirazensis</name>
    <dbReference type="NCBI Taxonomy" id="1105143"/>
    <lineage>
        <taxon>Bacteria</taxon>
        <taxon>Bacillati</taxon>
        <taxon>Actinomycetota</taxon>
        <taxon>Actinomycetes</taxon>
        <taxon>Propionibacteriales</taxon>
        <taxon>Kribbellaceae</taxon>
        <taxon>Kribbella</taxon>
    </lineage>
</organism>
<accession>A0A7X5VE85</accession>
<proteinExistence type="predicted"/>
<dbReference type="Pfam" id="PF12697">
    <property type="entry name" value="Abhydrolase_6"/>
    <property type="match status" value="1"/>
</dbReference>
<dbReference type="SUPFAM" id="SSF53474">
    <property type="entry name" value="alpha/beta-Hydrolases"/>
    <property type="match status" value="1"/>
</dbReference>
<dbReference type="AlphaFoldDB" id="A0A7X5VE85"/>
<dbReference type="RefSeq" id="WP_167211706.1">
    <property type="nucleotide sequence ID" value="NZ_JAASRO010000001.1"/>
</dbReference>
<dbReference type="PANTHER" id="PTHR43194:SF2">
    <property type="entry name" value="PEROXISOMAL MEMBRANE PROTEIN LPX1"/>
    <property type="match status" value="1"/>
</dbReference>
<dbReference type="PANTHER" id="PTHR43194">
    <property type="entry name" value="HYDROLASE ALPHA/BETA FOLD FAMILY"/>
    <property type="match status" value="1"/>
</dbReference>
<dbReference type="Gene3D" id="3.40.50.1820">
    <property type="entry name" value="alpha/beta hydrolase"/>
    <property type="match status" value="1"/>
</dbReference>
<dbReference type="InterPro" id="IPR000073">
    <property type="entry name" value="AB_hydrolase_1"/>
</dbReference>
<sequence length="234" mass="25108">MPSATWGTGDRLVLLVHGMLGAATQYHQVGPALADRGYRVIAVDLPGHGLAAPAPDATMEVFVDAVLDAVDVPPALAIGHSLGAIVLAHALPHLEPERVVYVDVPLDGLRAGPPPSVEELRERFRTARVARTQDRLRATRPEWSAEDCRVEAEAAARFDLETAVSLERSYGGGVAGPPTVPSLVIRADPSRYVSPERALELEKLGFCVRAMPGAGHCVWYGRLDEFLGVLDGWL</sequence>
<evidence type="ECO:0000313" key="3">
    <source>
        <dbReference type="Proteomes" id="UP000555407"/>
    </source>
</evidence>
<dbReference type="GO" id="GO:0003824">
    <property type="term" value="F:catalytic activity"/>
    <property type="evidence" value="ECO:0007669"/>
    <property type="project" value="UniProtKB-ARBA"/>
</dbReference>
<dbReference type="EMBL" id="JAASRO010000001">
    <property type="protein sequence ID" value="NIK59625.1"/>
    <property type="molecule type" value="Genomic_DNA"/>
</dbReference>
<evidence type="ECO:0000259" key="1">
    <source>
        <dbReference type="Pfam" id="PF12697"/>
    </source>
</evidence>
<dbReference type="InterPro" id="IPR050228">
    <property type="entry name" value="Carboxylesterase_BioH"/>
</dbReference>
<keyword evidence="3" id="KW-1185">Reference proteome</keyword>
<comment type="caution">
    <text evidence="2">The sequence shown here is derived from an EMBL/GenBank/DDBJ whole genome shotgun (WGS) entry which is preliminary data.</text>
</comment>
<gene>
    <name evidence="2" type="ORF">BJY22_005342</name>
</gene>
<reference evidence="2 3" key="1">
    <citation type="submission" date="2020-03" db="EMBL/GenBank/DDBJ databases">
        <title>Sequencing the genomes of 1000 actinobacteria strains.</title>
        <authorList>
            <person name="Klenk H.-P."/>
        </authorList>
    </citation>
    <scope>NUCLEOTIDE SEQUENCE [LARGE SCALE GENOMIC DNA]</scope>
    <source>
        <strain evidence="2 3">DSM 45490</strain>
    </source>
</reference>
<feature type="domain" description="AB hydrolase-1" evidence="1">
    <location>
        <begin position="13"/>
        <end position="226"/>
    </location>
</feature>
<protein>
    <submittedName>
        <fullName evidence="2">Pimeloyl-ACP methyl ester carboxylesterase</fullName>
    </submittedName>
</protein>
<dbReference type="Proteomes" id="UP000555407">
    <property type="component" value="Unassembled WGS sequence"/>
</dbReference>
<evidence type="ECO:0000313" key="2">
    <source>
        <dbReference type="EMBL" id="NIK59625.1"/>
    </source>
</evidence>
<name>A0A7X5VE85_9ACTN</name>
<dbReference type="InterPro" id="IPR029058">
    <property type="entry name" value="AB_hydrolase_fold"/>
</dbReference>